<reference evidence="13" key="1">
    <citation type="submission" date="2017-02" db="UniProtKB">
        <authorList>
            <consortium name="WormBaseParasite"/>
        </authorList>
    </citation>
    <scope>IDENTIFICATION</scope>
</reference>
<evidence type="ECO:0000256" key="4">
    <source>
        <dbReference type="ARBA" id="ARBA00022622"/>
    </source>
</evidence>
<dbReference type="Pfam" id="PF01153">
    <property type="entry name" value="Glypican"/>
    <property type="match status" value="2"/>
</dbReference>
<comment type="subcellular location">
    <subcellularLocation>
        <location evidence="1">Cell membrane</location>
        <topology evidence="1">Lipid-anchor</topology>
        <topology evidence="1">GPI-anchor</topology>
    </subcellularLocation>
</comment>
<keyword evidence="5" id="KW-0732">Signal</keyword>
<evidence type="ECO:0000256" key="10">
    <source>
        <dbReference type="ARBA" id="ARBA00023288"/>
    </source>
</evidence>
<dbReference type="GO" id="GO:0009966">
    <property type="term" value="P:regulation of signal transduction"/>
    <property type="evidence" value="ECO:0007669"/>
    <property type="project" value="InterPro"/>
</dbReference>
<accession>A0A0M3IB00</accession>
<keyword evidence="6" id="KW-0654">Proteoglycan</keyword>
<evidence type="ECO:0000256" key="5">
    <source>
        <dbReference type="ARBA" id="ARBA00022729"/>
    </source>
</evidence>
<evidence type="ECO:0000313" key="12">
    <source>
        <dbReference type="Proteomes" id="UP000036681"/>
    </source>
</evidence>
<dbReference type="AlphaFoldDB" id="A0A0M3IB00"/>
<keyword evidence="9" id="KW-0357">Heparan sulfate</keyword>
<keyword evidence="12" id="KW-1185">Reference proteome</keyword>
<dbReference type="GO" id="GO:0098552">
    <property type="term" value="C:side of membrane"/>
    <property type="evidence" value="ECO:0007669"/>
    <property type="project" value="UniProtKB-KW"/>
</dbReference>
<dbReference type="GO" id="GO:0016477">
    <property type="term" value="P:cell migration"/>
    <property type="evidence" value="ECO:0007669"/>
    <property type="project" value="TreeGrafter"/>
</dbReference>
<organism evidence="12 13">
    <name type="scientific">Ascaris lumbricoides</name>
    <name type="common">Giant roundworm</name>
    <dbReference type="NCBI Taxonomy" id="6252"/>
    <lineage>
        <taxon>Eukaryota</taxon>
        <taxon>Metazoa</taxon>
        <taxon>Ecdysozoa</taxon>
        <taxon>Nematoda</taxon>
        <taxon>Chromadorea</taxon>
        <taxon>Rhabditida</taxon>
        <taxon>Spirurina</taxon>
        <taxon>Ascaridomorpha</taxon>
        <taxon>Ascaridoidea</taxon>
        <taxon>Ascarididae</taxon>
        <taxon>Ascaris</taxon>
    </lineage>
</organism>
<dbReference type="GO" id="GO:0045202">
    <property type="term" value="C:synapse"/>
    <property type="evidence" value="ECO:0007669"/>
    <property type="project" value="TreeGrafter"/>
</dbReference>
<evidence type="ECO:0000256" key="7">
    <source>
        <dbReference type="ARBA" id="ARBA00023136"/>
    </source>
</evidence>
<dbReference type="GO" id="GO:1905475">
    <property type="term" value="P:regulation of protein localization to membrane"/>
    <property type="evidence" value="ECO:0007669"/>
    <property type="project" value="TreeGrafter"/>
</dbReference>
<dbReference type="GO" id="GO:0005886">
    <property type="term" value="C:plasma membrane"/>
    <property type="evidence" value="ECO:0007669"/>
    <property type="project" value="UniProtKB-SubCell"/>
</dbReference>
<keyword evidence="3" id="KW-1003">Cell membrane</keyword>
<evidence type="ECO:0000256" key="3">
    <source>
        <dbReference type="ARBA" id="ARBA00022475"/>
    </source>
</evidence>
<dbReference type="GO" id="GO:0005576">
    <property type="term" value="C:extracellular region"/>
    <property type="evidence" value="ECO:0007669"/>
    <property type="project" value="TreeGrafter"/>
</dbReference>
<comment type="similarity">
    <text evidence="2 11">Belongs to the glypican family.</text>
</comment>
<keyword evidence="8" id="KW-0325">Glycoprotein</keyword>
<name>A0A0M3IB00_ASCLU</name>
<evidence type="ECO:0000256" key="11">
    <source>
        <dbReference type="RuleBase" id="RU003518"/>
    </source>
</evidence>
<evidence type="ECO:0000256" key="8">
    <source>
        <dbReference type="ARBA" id="ARBA00023180"/>
    </source>
</evidence>
<keyword evidence="7" id="KW-0472">Membrane</keyword>
<proteinExistence type="inferred from homology"/>
<dbReference type="GO" id="GO:0009986">
    <property type="term" value="C:cell surface"/>
    <property type="evidence" value="ECO:0007669"/>
    <property type="project" value="TreeGrafter"/>
</dbReference>
<dbReference type="WBParaSite" id="ALUE_0001481501-mRNA-1">
    <property type="protein sequence ID" value="ALUE_0001481501-mRNA-1"/>
    <property type="gene ID" value="ALUE_0001481501"/>
</dbReference>
<evidence type="ECO:0000256" key="2">
    <source>
        <dbReference type="ARBA" id="ARBA00010260"/>
    </source>
</evidence>
<evidence type="ECO:0000313" key="13">
    <source>
        <dbReference type="WBParaSite" id="ALUE_0001481501-mRNA-1"/>
    </source>
</evidence>
<protein>
    <submittedName>
        <fullName evidence="13">Uncharacterized protein</fullName>
    </submittedName>
</protein>
<evidence type="ECO:0000256" key="1">
    <source>
        <dbReference type="ARBA" id="ARBA00004609"/>
    </source>
</evidence>
<keyword evidence="10" id="KW-0449">Lipoprotein</keyword>
<evidence type="ECO:0000256" key="6">
    <source>
        <dbReference type="ARBA" id="ARBA00022974"/>
    </source>
</evidence>
<sequence length="397" mass="44146">MSQSSIGDSIEELIHKLRNQLFISTDLSPQRIEKEMEKAVQNFFMQILPPTFLCMTTGPCRSVTQSYANCLRNNSPSWKTFYGTEPKEMAAKLRTAILKYRIIEKTIDKLHRSVVEIEAINITCIARFTAVVYCGLECSKLEGSGSPVGYCSDACTNAVRNCLGESATDWDSFVTILRKLSIDFDNGFSEVIVVMRKASKSVVEIEAINITCIARFTAVVYCGLECSKLEGSGSPVGYCSDACTNAVRNCLGESATDWDSFVTILRKLSIDFDNGFSELERGVIASVSHAVEVEAPAIAKVVLKKCGPASASKSTLSNRTLEYNKPIAVQRKLVGMIRKFTSYVGWWQRLSQNVCSDASRMSTCWNGTALISRLILFIYSRHYAFDITFSNRSRRAH</sequence>
<dbReference type="Proteomes" id="UP000036681">
    <property type="component" value="Unplaced"/>
</dbReference>
<dbReference type="PANTHER" id="PTHR10822:SF30">
    <property type="entry name" value="DALLY-LIKE, ISOFORM A"/>
    <property type="match status" value="1"/>
</dbReference>
<dbReference type="PANTHER" id="PTHR10822">
    <property type="entry name" value="GLYPICAN"/>
    <property type="match status" value="1"/>
</dbReference>
<keyword evidence="4" id="KW-0336">GPI-anchor</keyword>
<evidence type="ECO:0000256" key="9">
    <source>
        <dbReference type="ARBA" id="ARBA00023207"/>
    </source>
</evidence>
<dbReference type="InterPro" id="IPR001863">
    <property type="entry name" value="Glypican"/>
</dbReference>